<dbReference type="Proteomes" id="UP001548189">
    <property type="component" value="Unassembled WGS sequence"/>
</dbReference>
<accession>A0ABV2BTX1</accession>
<dbReference type="Pfam" id="PF00550">
    <property type="entry name" value="PP-binding"/>
    <property type="match status" value="1"/>
</dbReference>
<dbReference type="Gene3D" id="1.10.1200.10">
    <property type="entry name" value="ACP-like"/>
    <property type="match status" value="1"/>
</dbReference>
<dbReference type="SUPFAM" id="SSF47336">
    <property type="entry name" value="ACP-like"/>
    <property type="match status" value="1"/>
</dbReference>
<dbReference type="EMBL" id="JBEVCJ010000009">
    <property type="protein sequence ID" value="MET1255396.1"/>
    <property type="molecule type" value="Genomic_DNA"/>
</dbReference>
<reference evidence="1 2" key="1">
    <citation type="submission" date="2024-06" db="EMBL/GenBank/DDBJ databases">
        <authorList>
            <person name="Li F."/>
        </authorList>
    </citation>
    <scope>NUCLEOTIDE SEQUENCE [LARGE SCALE GENOMIC DNA]</scope>
    <source>
        <strain evidence="1 2">GXAS 311</strain>
    </source>
</reference>
<dbReference type="SMART" id="SM01294">
    <property type="entry name" value="PKS_PP_betabranch"/>
    <property type="match status" value="1"/>
</dbReference>
<dbReference type="InterPro" id="IPR009081">
    <property type="entry name" value="PP-bd_ACP"/>
</dbReference>
<dbReference type="SMART" id="SM00823">
    <property type="entry name" value="PKS_PP"/>
    <property type="match status" value="1"/>
</dbReference>
<evidence type="ECO:0000313" key="1">
    <source>
        <dbReference type="EMBL" id="MET1255396.1"/>
    </source>
</evidence>
<gene>
    <name evidence="1" type="ORF">ABVT43_09685</name>
</gene>
<dbReference type="InterPro" id="IPR036736">
    <property type="entry name" value="ACP-like_sf"/>
</dbReference>
<organism evidence="1 2">
    <name type="scientific">Aliikangiella maris</name>
    <dbReference type="NCBI Taxonomy" id="3162458"/>
    <lineage>
        <taxon>Bacteria</taxon>
        <taxon>Pseudomonadati</taxon>
        <taxon>Pseudomonadota</taxon>
        <taxon>Gammaproteobacteria</taxon>
        <taxon>Oceanospirillales</taxon>
        <taxon>Pleioneaceae</taxon>
        <taxon>Aliikangiella</taxon>
    </lineage>
</organism>
<keyword evidence="2" id="KW-1185">Reference proteome</keyword>
<proteinExistence type="predicted"/>
<evidence type="ECO:0000313" key="2">
    <source>
        <dbReference type="Proteomes" id="UP001548189"/>
    </source>
</evidence>
<protein>
    <submittedName>
        <fullName evidence="1">Acyl carrier protein</fullName>
    </submittedName>
</protein>
<dbReference type="InterPro" id="IPR020806">
    <property type="entry name" value="PKS_PP-bd"/>
</dbReference>
<name>A0ABV2BTX1_9GAMM</name>
<comment type="caution">
    <text evidence="1">The sequence shown here is derived from an EMBL/GenBank/DDBJ whole genome shotgun (WGS) entry which is preliminary data.</text>
</comment>
<sequence length="95" mass="10615">MLATSNSQDVIKDSIKQVFGHCMNLSTETITDDESFFSLGLTSLIHAEFHKQLCQLYGDLSSTVLFEYPNFELLAEHIFNRIKDTKANQPAASAS</sequence>